<evidence type="ECO:0000256" key="3">
    <source>
        <dbReference type="ARBA" id="ARBA00022553"/>
    </source>
</evidence>
<dbReference type="EMBL" id="CNFT01000561">
    <property type="protein sequence ID" value="CKR92462.1"/>
    <property type="molecule type" value="Genomic_DNA"/>
</dbReference>
<dbReference type="PROSITE" id="PS50075">
    <property type="entry name" value="CARRIER"/>
    <property type="match status" value="1"/>
</dbReference>
<dbReference type="InterPro" id="IPR036291">
    <property type="entry name" value="NAD(P)-bd_dom_sf"/>
</dbReference>
<keyword evidence="7" id="KW-0808">Transferase</keyword>
<keyword evidence="2" id="KW-0596">Phosphopantetheine</keyword>
<dbReference type="Pfam" id="PF08659">
    <property type="entry name" value="KR"/>
    <property type="match status" value="1"/>
</dbReference>
<evidence type="ECO:0000256" key="2">
    <source>
        <dbReference type="ARBA" id="ARBA00022450"/>
    </source>
</evidence>
<dbReference type="SUPFAM" id="SSF47336">
    <property type="entry name" value="ACP-like"/>
    <property type="match status" value="1"/>
</dbReference>
<dbReference type="EC" id="2.3.1.41" evidence="7"/>
<dbReference type="Proteomes" id="UP000050164">
    <property type="component" value="Unassembled WGS sequence"/>
</dbReference>
<dbReference type="SUPFAM" id="SSF51735">
    <property type="entry name" value="NAD(P)-binding Rossmann-fold domains"/>
    <property type="match status" value="1"/>
</dbReference>
<dbReference type="GO" id="GO:0004314">
    <property type="term" value="F:[acyl-carrier-protein] S-malonyltransferase activity"/>
    <property type="evidence" value="ECO:0007669"/>
    <property type="project" value="UniProtKB-EC"/>
</dbReference>
<protein>
    <submittedName>
        <fullName evidence="7">Malonyl CoA-acyl carrier protein transacylase</fullName>
        <ecNumber evidence="7">2.3.1.39</ecNumber>
        <ecNumber evidence="7">2.3.1.41</ecNumber>
    </submittedName>
</protein>
<dbReference type="GO" id="GO:0006633">
    <property type="term" value="P:fatty acid biosynthetic process"/>
    <property type="evidence" value="ECO:0007669"/>
    <property type="project" value="TreeGrafter"/>
</dbReference>
<comment type="cofactor">
    <cofactor evidence="1">
        <name>pantetheine 4'-phosphate</name>
        <dbReference type="ChEBI" id="CHEBI:47942"/>
    </cofactor>
</comment>
<dbReference type="InterPro" id="IPR036736">
    <property type="entry name" value="ACP-like_sf"/>
</dbReference>
<sequence>MADWLADRGAHRLVLTGRTPLPPRRDWQLDTLDTELRRRIDAIRALEMRGVTVEAVAADVGCREDVQALLAARDRDGAAPIRGIIHAAGITNDQLVTSMTGDAVRQVMWPKIGGSQVLHDAFPPGSVDFFYLTASAAGIFGIPGQGSYAAANSYLDALARARRQQGCHTMSLDWVAWRGLGLAADAQLVSEELARMGSRDITPSEAFTAWEFVDGYDVAQAVVVPMPAPAGADGSGANAYLLPARNWSVMAATEVRSELEQGLRRIIAAELRVPEKELDTDRPFAELGLNSLMAMAIRREAEQFVGIELSATMLFNHPTVKSLASYLAKRVAPHDVSQDNQISALSSSAGSVLDSLFDRIESAPPEAERSV</sequence>
<keyword evidence="5" id="KW-0511">Multifunctional enzyme</keyword>
<evidence type="ECO:0000313" key="7">
    <source>
        <dbReference type="EMBL" id="CKR92462.1"/>
    </source>
</evidence>
<dbReference type="InterPro" id="IPR006162">
    <property type="entry name" value="Ppantetheine_attach_site"/>
</dbReference>
<evidence type="ECO:0000256" key="5">
    <source>
        <dbReference type="ARBA" id="ARBA00023268"/>
    </source>
</evidence>
<reference evidence="7 8" key="1">
    <citation type="submission" date="2015-03" db="EMBL/GenBank/DDBJ databases">
        <authorList>
            <consortium name="Pathogen Informatics"/>
        </authorList>
    </citation>
    <scope>NUCLEOTIDE SEQUENCE [LARGE SCALE GENOMIC DNA]</scope>
    <source>
        <strain evidence="7 8">Bir 185</strain>
    </source>
</reference>
<dbReference type="InterPro" id="IPR057326">
    <property type="entry name" value="KR_dom"/>
</dbReference>
<dbReference type="GO" id="GO:0031177">
    <property type="term" value="F:phosphopantetheine binding"/>
    <property type="evidence" value="ECO:0007669"/>
    <property type="project" value="InterPro"/>
</dbReference>
<dbReference type="AlphaFoldDB" id="A0A655A7E3"/>
<dbReference type="GO" id="GO:0004312">
    <property type="term" value="F:fatty acid synthase activity"/>
    <property type="evidence" value="ECO:0007669"/>
    <property type="project" value="TreeGrafter"/>
</dbReference>
<keyword evidence="7" id="KW-0012">Acyltransferase</keyword>
<accession>A0A655A7E3</accession>
<dbReference type="PANTHER" id="PTHR43775:SF37">
    <property type="entry name" value="SI:DKEY-61P9.11"/>
    <property type="match status" value="1"/>
</dbReference>
<evidence type="ECO:0000313" key="8">
    <source>
        <dbReference type="Proteomes" id="UP000050164"/>
    </source>
</evidence>
<feature type="domain" description="Carrier" evidence="6">
    <location>
        <begin position="254"/>
        <end position="331"/>
    </location>
</feature>
<proteinExistence type="predicted"/>
<evidence type="ECO:0000259" key="6">
    <source>
        <dbReference type="PROSITE" id="PS50075"/>
    </source>
</evidence>
<dbReference type="FunFam" id="1.10.1200.10:FF:000019">
    <property type="entry name" value="Phenolpthiocerol synthesis type-I polyketide synthase PPSA"/>
    <property type="match status" value="1"/>
</dbReference>
<dbReference type="SMART" id="SM01294">
    <property type="entry name" value="PKS_PP_betabranch"/>
    <property type="match status" value="1"/>
</dbReference>
<dbReference type="Gene3D" id="1.10.1200.10">
    <property type="entry name" value="ACP-like"/>
    <property type="match status" value="1"/>
</dbReference>
<dbReference type="PROSITE" id="PS00012">
    <property type="entry name" value="PHOSPHOPANTETHEINE"/>
    <property type="match status" value="1"/>
</dbReference>
<dbReference type="InterPro" id="IPR050091">
    <property type="entry name" value="PKS_NRPS_Biosynth_Enz"/>
</dbReference>
<dbReference type="EC" id="2.3.1.39" evidence="7"/>
<dbReference type="InterPro" id="IPR009081">
    <property type="entry name" value="PP-bd_ACP"/>
</dbReference>
<dbReference type="SMART" id="SM00823">
    <property type="entry name" value="PKS_PP"/>
    <property type="match status" value="1"/>
</dbReference>
<dbReference type="GO" id="GO:0004315">
    <property type="term" value="F:3-oxoacyl-[acyl-carrier-protein] synthase activity"/>
    <property type="evidence" value="ECO:0007669"/>
    <property type="project" value="UniProtKB-EC"/>
</dbReference>
<dbReference type="InterPro" id="IPR013968">
    <property type="entry name" value="PKS_KR"/>
</dbReference>
<dbReference type="PANTHER" id="PTHR43775">
    <property type="entry name" value="FATTY ACID SYNTHASE"/>
    <property type="match status" value="1"/>
</dbReference>
<organism evidence="7 8">
    <name type="scientific">Mycobacterium tuberculosis</name>
    <dbReference type="NCBI Taxonomy" id="1773"/>
    <lineage>
        <taxon>Bacteria</taxon>
        <taxon>Bacillati</taxon>
        <taxon>Actinomycetota</taxon>
        <taxon>Actinomycetes</taxon>
        <taxon>Mycobacteriales</taxon>
        <taxon>Mycobacteriaceae</taxon>
        <taxon>Mycobacterium</taxon>
        <taxon>Mycobacterium tuberculosis complex</taxon>
    </lineage>
</organism>
<dbReference type="Gene3D" id="3.40.50.720">
    <property type="entry name" value="NAD(P)-binding Rossmann-like Domain"/>
    <property type="match status" value="1"/>
</dbReference>
<dbReference type="Pfam" id="PF00550">
    <property type="entry name" value="PP-binding"/>
    <property type="match status" value="1"/>
</dbReference>
<dbReference type="SMART" id="SM00822">
    <property type="entry name" value="PKS_KR"/>
    <property type="match status" value="1"/>
</dbReference>
<dbReference type="CDD" id="cd05274">
    <property type="entry name" value="KR_FAS_SDR_x"/>
    <property type="match status" value="1"/>
</dbReference>
<dbReference type="InterPro" id="IPR020806">
    <property type="entry name" value="PKS_PP-bd"/>
</dbReference>
<evidence type="ECO:0000256" key="1">
    <source>
        <dbReference type="ARBA" id="ARBA00001957"/>
    </source>
</evidence>
<gene>
    <name evidence="7" type="primary">ppsA</name>
    <name evidence="7" type="ORF">ERS027659_02394</name>
</gene>
<keyword evidence="4" id="KW-0521">NADP</keyword>
<keyword evidence="3" id="KW-0597">Phosphoprotein</keyword>
<name>A0A655A7E3_MYCTX</name>
<evidence type="ECO:0000256" key="4">
    <source>
        <dbReference type="ARBA" id="ARBA00022857"/>
    </source>
</evidence>